<name>F9YA14_KETVW</name>
<dbReference type="AlphaFoldDB" id="F9YA14"/>
<dbReference type="eggNOG" id="COG4570">
    <property type="taxonomic scope" value="Bacteria"/>
</dbReference>
<dbReference type="GO" id="GO:0006310">
    <property type="term" value="P:DNA recombination"/>
    <property type="evidence" value="ECO:0007669"/>
    <property type="project" value="InterPro"/>
</dbReference>
<evidence type="ECO:0000313" key="2">
    <source>
        <dbReference type="Proteomes" id="UP000000692"/>
    </source>
</evidence>
<gene>
    <name evidence="1" type="ordered locus">KVU_1586</name>
</gene>
<dbReference type="Proteomes" id="UP000000692">
    <property type="component" value="Chromosome"/>
</dbReference>
<dbReference type="SUPFAM" id="SSF103084">
    <property type="entry name" value="Holliday junction resolvase RusA"/>
    <property type="match status" value="1"/>
</dbReference>
<dbReference type="HOGENOM" id="CLU_2232908_0_0_5"/>
<reference evidence="1 2" key="1">
    <citation type="journal article" date="2011" name="J. Bacteriol.">
        <title>Complete genome sequence of the industrial strain Ketogulonicigenium vulgare WSH-001.</title>
        <authorList>
            <person name="Liu L."/>
            <person name="Li Y."/>
            <person name="Zhang J."/>
            <person name="Zhou Z."/>
            <person name="Liu J."/>
            <person name="Li X."/>
            <person name="Zhou J."/>
            <person name="Du G."/>
            <person name="Wang L."/>
            <person name="Chen J."/>
        </authorList>
    </citation>
    <scope>NUCLEOTIDE SEQUENCE [LARGE SCALE GENOMIC DNA]</scope>
    <source>
        <strain evidence="1 2">WSH-001</strain>
    </source>
</reference>
<dbReference type="OrthoDB" id="7775026at2"/>
<dbReference type="EMBL" id="CP002018">
    <property type="protein sequence ID" value="AEM41425.1"/>
    <property type="molecule type" value="Genomic_DNA"/>
</dbReference>
<protein>
    <submittedName>
        <fullName evidence="1">Phage-related protein</fullName>
    </submittedName>
</protein>
<dbReference type="KEGG" id="kvl:KVU_1586"/>
<sequence length="105" mass="11553">MDAWLLCRAAKIPAQRADASLHLRFTFHPKVKRARDLDNLLASMKAAIDGIRDALGVDDSRFSFAMCMGPVVRGGKVVVDIIAMKRADETRRVPPPDHPVLGYPG</sequence>
<dbReference type="Gene3D" id="3.30.1330.70">
    <property type="entry name" value="Holliday junction resolvase RusA"/>
    <property type="match status" value="1"/>
</dbReference>
<organism evidence="1 2">
    <name type="scientific">Ketogulonicigenium vulgare (strain WSH-001)</name>
    <dbReference type="NCBI Taxonomy" id="759362"/>
    <lineage>
        <taxon>Bacteria</taxon>
        <taxon>Pseudomonadati</taxon>
        <taxon>Pseudomonadota</taxon>
        <taxon>Alphaproteobacteria</taxon>
        <taxon>Rhodobacterales</taxon>
        <taxon>Roseobacteraceae</taxon>
        <taxon>Ketogulonicigenium</taxon>
    </lineage>
</organism>
<dbReference type="InterPro" id="IPR036614">
    <property type="entry name" value="RusA-like_sf"/>
</dbReference>
<dbReference type="GO" id="GO:0006281">
    <property type="term" value="P:DNA repair"/>
    <property type="evidence" value="ECO:0007669"/>
    <property type="project" value="InterPro"/>
</dbReference>
<evidence type="ECO:0000313" key="1">
    <source>
        <dbReference type="EMBL" id="AEM41425.1"/>
    </source>
</evidence>
<accession>F9YA14</accession>
<keyword evidence="2" id="KW-1185">Reference proteome</keyword>
<dbReference type="GO" id="GO:0000287">
    <property type="term" value="F:magnesium ion binding"/>
    <property type="evidence" value="ECO:0007669"/>
    <property type="project" value="InterPro"/>
</dbReference>
<proteinExistence type="predicted"/>